<sequence length="164" mass="19013">MDGQRIKKMNLKRLSYSENKSKDKNTFPPVEKLSVNIYELLSVAYGQSPWSQVYISSDLVNENSEYFLLEEDEQLIGLLAISTMMDELEVTNIAIHPDFQGQGLAKLLLTELSGFTGTLFLEVRQSNFAAQKCYEKFGFEIYHTRKNYYDKPLEDALLMRKEQF</sequence>
<dbReference type="EMBL" id="AP024222">
    <property type="protein sequence ID" value="BCO06218.1"/>
    <property type="molecule type" value="Genomic_DNA"/>
</dbReference>
<evidence type="ECO:0000313" key="6">
    <source>
        <dbReference type="EMBL" id="BCO06218.1"/>
    </source>
</evidence>
<dbReference type="SUPFAM" id="SSF55729">
    <property type="entry name" value="Acyl-CoA N-acyltransferases (Nat)"/>
    <property type="match status" value="1"/>
</dbReference>
<dbReference type="GO" id="GO:0008080">
    <property type="term" value="F:N-acetyltransferase activity"/>
    <property type="evidence" value="ECO:0007669"/>
    <property type="project" value="InterPro"/>
</dbReference>
<dbReference type="InterPro" id="IPR016181">
    <property type="entry name" value="Acyl_CoA_acyltransferase"/>
</dbReference>
<dbReference type="Proteomes" id="UP000595253">
    <property type="component" value="Chromosome"/>
</dbReference>
<keyword evidence="2" id="KW-0963">Cytoplasm</keyword>
<keyword evidence="3" id="KW-0808">Transferase</keyword>
<protein>
    <submittedName>
        <fullName evidence="6">Ribosomal-protein-alanine acetyltransferase</fullName>
    </submittedName>
</protein>
<feature type="domain" description="N-acetyltransferase" evidence="5">
    <location>
        <begin position="25"/>
        <end position="164"/>
    </location>
</feature>
<evidence type="ECO:0000256" key="2">
    <source>
        <dbReference type="ARBA" id="ARBA00022490"/>
    </source>
</evidence>
<comment type="similarity">
    <text evidence="1">Belongs to the acetyltransferase family. RimI subfamily.</text>
</comment>
<dbReference type="AlphaFoldDB" id="A0AAD1NHY3"/>
<reference evidence="6 7" key="1">
    <citation type="submission" date="2020-12" db="EMBL/GenBank/DDBJ databases">
        <title>Complete genome sequence of lactococcus lactis subsp. cremoris strain EPSC and strain G3-2.</title>
        <authorList>
            <person name="Kita K."/>
            <person name="Ishikawa S."/>
        </authorList>
    </citation>
    <scope>NUCLEOTIDE SEQUENCE [LARGE SCALE GENOMIC DNA]</scope>
    <source>
        <strain evidence="6 7">EPSC</strain>
    </source>
</reference>
<organism evidence="6 7">
    <name type="scientific">Lactococcus lactis subsp. cremoris</name>
    <name type="common">Streptococcus cremoris</name>
    <dbReference type="NCBI Taxonomy" id="1359"/>
    <lineage>
        <taxon>Bacteria</taxon>
        <taxon>Bacillati</taxon>
        <taxon>Bacillota</taxon>
        <taxon>Bacilli</taxon>
        <taxon>Lactobacillales</taxon>
        <taxon>Streptococcaceae</taxon>
        <taxon>Lactococcus</taxon>
    </lineage>
</organism>
<gene>
    <name evidence="6" type="primary">ycjD</name>
    <name evidence="6" type="ORF">LLC_14580</name>
</gene>
<name>A0AAD1NHY3_LACLC</name>
<dbReference type="InterPro" id="IPR000182">
    <property type="entry name" value="GNAT_dom"/>
</dbReference>
<dbReference type="CDD" id="cd04301">
    <property type="entry name" value="NAT_SF"/>
    <property type="match status" value="1"/>
</dbReference>
<dbReference type="NCBIfam" id="TIGR01575">
    <property type="entry name" value="rimI"/>
    <property type="match status" value="1"/>
</dbReference>
<proteinExistence type="inferred from homology"/>
<dbReference type="PROSITE" id="PS51186">
    <property type="entry name" value="GNAT"/>
    <property type="match status" value="1"/>
</dbReference>
<evidence type="ECO:0000259" key="5">
    <source>
        <dbReference type="PROSITE" id="PS51186"/>
    </source>
</evidence>
<evidence type="ECO:0000313" key="7">
    <source>
        <dbReference type="Proteomes" id="UP000595253"/>
    </source>
</evidence>
<dbReference type="PANTHER" id="PTHR43420:SF44">
    <property type="entry name" value="ACETYLTRANSFERASE YPEA"/>
    <property type="match status" value="1"/>
</dbReference>
<dbReference type="Pfam" id="PF00583">
    <property type="entry name" value="Acetyltransf_1"/>
    <property type="match status" value="1"/>
</dbReference>
<evidence type="ECO:0000256" key="3">
    <source>
        <dbReference type="ARBA" id="ARBA00022679"/>
    </source>
</evidence>
<dbReference type="InterPro" id="IPR006464">
    <property type="entry name" value="AcTrfase_RimI/Ard1"/>
</dbReference>
<evidence type="ECO:0000256" key="1">
    <source>
        <dbReference type="ARBA" id="ARBA00005395"/>
    </source>
</evidence>
<dbReference type="InterPro" id="IPR050680">
    <property type="entry name" value="YpeA/RimI_acetyltransf"/>
</dbReference>
<dbReference type="Gene3D" id="3.40.630.30">
    <property type="match status" value="1"/>
</dbReference>
<evidence type="ECO:0000256" key="4">
    <source>
        <dbReference type="ARBA" id="ARBA00023315"/>
    </source>
</evidence>
<dbReference type="PANTHER" id="PTHR43420">
    <property type="entry name" value="ACETYLTRANSFERASE"/>
    <property type="match status" value="1"/>
</dbReference>
<keyword evidence="4" id="KW-0012">Acyltransferase</keyword>
<accession>A0AAD1NHY3</accession>